<sequence>MYTWILSTGWWKGPAPVNPEAIVVIGFLCTCLIVGFIRINRCFLIFKKIHVFCASSCVVYGMMFQYLFLTVIDQRLKEVLKNNQIYLVSPPRPAVGEEADLGVILFLALYFFLPHALCIISMNPPEPDRLPL</sequence>
<evidence type="ECO:0000313" key="1">
    <source>
        <dbReference type="EMBL" id="KAI3761355.1"/>
    </source>
</evidence>
<evidence type="ECO:0000313" key="2">
    <source>
        <dbReference type="Proteomes" id="UP001056120"/>
    </source>
</evidence>
<dbReference type="Proteomes" id="UP001056120">
    <property type="component" value="Linkage Group LG17"/>
</dbReference>
<reference evidence="2" key="1">
    <citation type="journal article" date="2022" name="Mol. Ecol. Resour.">
        <title>The genomes of chicory, endive, great burdock and yacon provide insights into Asteraceae palaeo-polyploidization history and plant inulin production.</title>
        <authorList>
            <person name="Fan W."/>
            <person name="Wang S."/>
            <person name="Wang H."/>
            <person name="Wang A."/>
            <person name="Jiang F."/>
            <person name="Liu H."/>
            <person name="Zhao H."/>
            <person name="Xu D."/>
            <person name="Zhang Y."/>
        </authorList>
    </citation>
    <scope>NUCLEOTIDE SEQUENCE [LARGE SCALE GENOMIC DNA]</scope>
    <source>
        <strain evidence="2">cv. Yunnan</strain>
    </source>
</reference>
<reference evidence="1 2" key="2">
    <citation type="journal article" date="2022" name="Mol. Ecol. Resour.">
        <title>The genomes of chicory, endive, great burdock and yacon provide insights into Asteraceae paleo-polyploidization history and plant inulin production.</title>
        <authorList>
            <person name="Fan W."/>
            <person name="Wang S."/>
            <person name="Wang H."/>
            <person name="Wang A."/>
            <person name="Jiang F."/>
            <person name="Liu H."/>
            <person name="Zhao H."/>
            <person name="Xu D."/>
            <person name="Zhang Y."/>
        </authorList>
    </citation>
    <scope>NUCLEOTIDE SEQUENCE [LARGE SCALE GENOMIC DNA]</scope>
    <source>
        <strain evidence="2">cv. Yunnan</strain>
        <tissue evidence="1">Leaves</tissue>
    </source>
</reference>
<protein>
    <submittedName>
        <fullName evidence="1">Uncharacterized protein</fullName>
    </submittedName>
</protein>
<comment type="caution">
    <text evidence="1">The sequence shown here is derived from an EMBL/GenBank/DDBJ whole genome shotgun (WGS) entry which is preliminary data.</text>
</comment>
<keyword evidence="2" id="KW-1185">Reference proteome</keyword>
<proteinExistence type="predicted"/>
<dbReference type="EMBL" id="CM042034">
    <property type="protein sequence ID" value="KAI3761355.1"/>
    <property type="molecule type" value="Genomic_DNA"/>
</dbReference>
<name>A0ACB9ERB0_9ASTR</name>
<gene>
    <name evidence="1" type="ORF">L1987_51768</name>
</gene>
<organism evidence="1 2">
    <name type="scientific">Smallanthus sonchifolius</name>
    <dbReference type="NCBI Taxonomy" id="185202"/>
    <lineage>
        <taxon>Eukaryota</taxon>
        <taxon>Viridiplantae</taxon>
        <taxon>Streptophyta</taxon>
        <taxon>Embryophyta</taxon>
        <taxon>Tracheophyta</taxon>
        <taxon>Spermatophyta</taxon>
        <taxon>Magnoliopsida</taxon>
        <taxon>eudicotyledons</taxon>
        <taxon>Gunneridae</taxon>
        <taxon>Pentapetalae</taxon>
        <taxon>asterids</taxon>
        <taxon>campanulids</taxon>
        <taxon>Asterales</taxon>
        <taxon>Asteraceae</taxon>
        <taxon>Asteroideae</taxon>
        <taxon>Heliantheae alliance</taxon>
        <taxon>Millerieae</taxon>
        <taxon>Smallanthus</taxon>
    </lineage>
</organism>
<accession>A0ACB9ERB0</accession>